<protein>
    <submittedName>
        <fullName evidence="2">HNH endonuclease</fullName>
    </submittedName>
</protein>
<feature type="domain" description="HNH" evidence="1">
    <location>
        <begin position="130"/>
        <end position="179"/>
    </location>
</feature>
<sequence length="264" mass="29873">MLWRPTTYGERAFLHIYEALGRHVSVDASFGATLDFLVNERSFQEFAKLHATIETFIRCMRAAVYLQPEIGHLAPTDYGKQLGKRDYVPRRLSSDRRFCELLKQTAIVSFEAKDAPPAVARDIKHETSRCYLCGIKLAKTGPQHSKPTVEHLWPLSLGGESIEENLIAACHDCNTKRANSITWAWGPVQSTDYRHDPKINPDVQLRISLAMAKLMLEASGERRGGRCSLKEAALRLAPLFPNLDIKDGRHRVYFELLDEVRKAG</sequence>
<dbReference type="GO" id="GO:0004519">
    <property type="term" value="F:endonuclease activity"/>
    <property type="evidence" value="ECO:0007669"/>
    <property type="project" value="UniProtKB-KW"/>
</dbReference>
<dbReference type="CDD" id="cd00085">
    <property type="entry name" value="HNHc"/>
    <property type="match status" value="1"/>
</dbReference>
<dbReference type="Gene3D" id="1.10.30.50">
    <property type="match status" value="1"/>
</dbReference>
<name>A0ABY7MK16_9BRAD</name>
<dbReference type="EMBL" id="CP089391">
    <property type="protein sequence ID" value="WBL77919.1"/>
    <property type="molecule type" value="Genomic_DNA"/>
</dbReference>
<keyword evidence="2" id="KW-0540">Nuclease</keyword>
<dbReference type="Proteomes" id="UP001179614">
    <property type="component" value="Chromosome"/>
</dbReference>
<evidence type="ECO:0000259" key="1">
    <source>
        <dbReference type="Pfam" id="PF01844"/>
    </source>
</evidence>
<evidence type="ECO:0000313" key="3">
    <source>
        <dbReference type="Proteomes" id="UP001179614"/>
    </source>
</evidence>
<dbReference type="InterPro" id="IPR002711">
    <property type="entry name" value="HNH"/>
</dbReference>
<dbReference type="RefSeq" id="WP_270163210.1">
    <property type="nucleotide sequence ID" value="NZ_CP089391.1"/>
</dbReference>
<dbReference type="InterPro" id="IPR003615">
    <property type="entry name" value="HNH_nuc"/>
</dbReference>
<proteinExistence type="predicted"/>
<gene>
    <name evidence="2" type="ORF">I3J27_33890</name>
</gene>
<evidence type="ECO:0000313" key="2">
    <source>
        <dbReference type="EMBL" id="WBL77919.1"/>
    </source>
</evidence>
<keyword evidence="2" id="KW-0255">Endonuclease</keyword>
<dbReference type="Pfam" id="PF01844">
    <property type="entry name" value="HNH"/>
    <property type="match status" value="1"/>
</dbReference>
<reference evidence="2" key="1">
    <citation type="submission" date="2021-12" db="EMBL/GenBank/DDBJ databases">
        <title>Bradyrhizobium xenonodulans sp. nov.</title>
        <authorList>
            <person name="Claassens R."/>
            <person name="Venter S.N."/>
            <person name="Beukes C.W."/>
            <person name="Stepkowski T."/>
            <person name="Steenkamp E.T."/>
        </authorList>
    </citation>
    <scope>NUCLEOTIDE SEQUENCE</scope>
    <source>
        <strain evidence="2">14AB</strain>
    </source>
</reference>
<keyword evidence="3" id="KW-1185">Reference proteome</keyword>
<accession>A0ABY7MK16</accession>
<organism evidence="2 3">
    <name type="scientific">Bradyrhizobium xenonodulans</name>
    <dbReference type="NCBI Taxonomy" id="2736875"/>
    <lineage>
        <taxon>Bacteria</taxon>
        <taxon>Pseudomonadati</taxon>
        <taxon>Pseudomonadota</taxon>
        <taxon>Alphaproteobacteria</taxon>
        <taxon>Hyphomicrobiales</taxon>
        <taxon>Nitrobacteraceae</taxon>
        <taxon>Bradyrhizobium</taxon>
    </lineage>
</organism>
<keyword evidence="2" id="KW-0378">Hydrolase</keyword>